<dbReference type="STRING" id="403935.SAMN05216481_104186"/>
<dbReference type="InterPro" id="IPR034904">
    <property type="entry name" value="FSCA_dom_sf"/>
</dbReference>
<accession>A0A1H9DN70</accession>
<feature type="domain" description="NIF system FeS cluster assembly NifU C-terminal" evidence="2">
    <location>
        <begin position="110"/>
        <end position="158"/>
    </location>
</feature>
<proteinExistence type="predicted"/>
<dbReference type="GO" id="GO:0051536">
    <property type="term" value="F:iron-sulfur cluster binding"/>
    <property type="evidence" value="ECO:0007669"/>
    <property type="project" value="InterPro"/>
</dbReference>
<dbReference type="GO" id="GO:0005506">
    <property type="term" value="F:iron ion binding"/>
    <property type="evidence" value="ECO:0007669"/>
    <property type="project" value="InterPro"/>
</dbReference>
<evidence type="ECO:0000256" key="1">
    <source>
        <dbReference type="ARBA" id="ARBA00049958"/>
    </source>
</evidence>
<comment type="function">
    <text evidence="1">May be involved in the formation or repair of [Fe-S] clusters present in iron-sulfur proteins.</text>
</comment>
<organism evidence="3 4">
    <name type="scientific">Streptomyces radiopugnans</name>
    <dbReference type="NCBI Taxonomy" id="403935"/>
    <lineage>
        <taxon>Bacteria</taxon>
        <taxon>Bacillati</taxon>
        <taxon>Actinomycetota</taxon>
        <taxon>Actinomycetes</taxon>
        <taxon>Kitasatosporales</taxon>
        <taxon>Streptomycetaceae</taxon>
        <taxon>Streptomyces</taxon>
    </lineage>
</organism>
<dbReference type="Gene3D" id="3.30.300.130">
    <property type="entry name" value="Fe-S cluster assembly (FSCA)"/>
    <property type="match status" value="1"/>
</dbReference>
<keyword evidence="4" id="KW-1185">Reference proteome</keyword>
<evidence type="ECO:0000259" key="2">
    <source>
        <dbReference type="Pfam" id="PF01106"/>
    </source>
</evidence>
<dbReference type="Proteomes" id="UP000199055">
    <property type="component" value="Unassembled WGS sequence"/>
</dbReference>
<protein>
    <submittedName>
        <fullName evidence="3">Fe-S cluster biogenesis protein NfuA, 4Fe-4S-binding domain</fullName>
    </submittedName>
</protein>
<dbReference type="SUPFAM" id="SSF117916">
    <property type="entry name" value="Fe-S cluster assembly (FSCA) domain-like"/>
    <property type="match status" value="1"/>
</dbReference>
<sequence>MPWDDEYARGQAARAEELLSALESLPDSAAAARAADTVQTLVGLYGDCLARIVDRLGREEGGADAVRRLAGDELVGHLLLVHGLHPDPVETRVRRALAGLRSQRRLGEDAVELTGISQETARIRLGGTGHGCSSAPRSLEQAVREAVAAAAPEIERVEVEAGTAPNRPPAPLIPVGDLFRRPALTAEQGG</sequence>
<dbReference type="GO" id="GO:0016226">
    <property type="term" value="P:iron-sulfur cluster assembly"/>
    <property type="evidence" value="ECO:0007669"/>
    <property type="project" value="InterPro"/>
</dbReference>
<dbReference type="EMBL" id="FOET01000004">
    <property type="protein sequence ID" value="SEQ14747.1"/>
    <property type="molecule type" value="Genomic_DNA"/>
</dbReference>
<evidence type="ECO:0000313" key="3">
    <source>
        <dbReference type="EMBL" id="SEQ14747.1"/>
    </source>
</evidence>
<dbReference type="AlphaFoldDB" id="A0A1H9DN70"/>
<name>A0A1H9DN70_9ACTN</name>
<evidence type="ECO:0000313" key="4">
    <source>
        <dbReference type="Proteomes" id="UP000199055"/>
    </source>
</evidence>
<dbReference type="Pfam" id="PF01106">
    <property type="entry name" value="NifU"/>
    <property type="match status" value="1"/>
</dbReference>
<gene>
    <name evidence="3" type="ORF">SAMN05216481_104186</name>
</gene>
<dbReference type="InterPro" id="IPR001075">
    <property type="entry name" value="NIF_FeS_clus_asmbl_NifU_C"/>
</dbReference>
<dbReference type="RefSeq" id="WP_093658191.1">
    <property type="nucleotide sequence ID" value="NZ_FOET01000004.1"/>
</dbReference>
<reference evidence="3 4" key="1">
    <citation type="submission" date="2016-10" db="EMBL/GenBank/DDBJ databases">
        <authorList>
            <person name="de Groot N.N."/>
        </authorList>
    </citation>
    <scope>NUCLEOTIDE SEQUENCE [LARGE SCALE GENOMIC DNA]</scope>
    <source>
        <strain evidence="3 4">CGMCC 4.3519</strain>
    </source>
</reference>